<dbReference type="FunFam" id="2.120.10.90:FF:000005">
    <property type="entry name" value="DNA topoisomerase 4 subunit A"/>
    <property type="match status" value="1"/>
</dbReference>
<sequence length="839" mass="93711">MNKKKKLIIKQPEEQGEERKSGLPDSAAGHVIPINITEEMQTSYLDYAMSVIVGRALPDVRDGLKPVHRRILYSMWQTGLRSNSKFKKCATVVGDVLGKYHPHGDSAVYDSLVRMAQSFSLRYPLVRGQGNFGSLDGDAAAAYRYTEAKLESTAEELLLDIEKETVDFVPNFDGTHKEPRVLPAKLPNLLINGTVGIAVGMASNIPTHNLGEVCQAILHLIKHPKATIDELAEFVQGPDFPTGAIAYNIQDIKQAFATGRGGVVVRAKTEIVEDAKGNYVILVTEIPHQVNKAALLERIAEHVHEKKIEGIRDLRDESTEDGVRIVIELKKDAFPKKVLNRLYQTTQLQETCHYNMLALVDGLQPRILNLKMILEEYIKHRQEVVRRRIQFDLDRARDRAHILEGLRIAILKIDQVIATIKKSTDKDEARVNLMSKFKLTERQAVAILEMRLQQLANLERLKVEQEYDEKMKLIKELESILRSPEKMMNVIASEVKELGEKYNEPRRTQIIKHGIKEFSIEDVIPDTPTMVMITKAGYIKRIPPDTFRQQKRGGKGVVGLTTKEEDAVEQLFSTTTHKDLLFFTSRGRVFQLKAYDVPEASRIAKGQALVNFLQLAPGETVSAALSMDDIETYKHLLMVTNKGTIKKTDISQFENLRRSGLIAIKLREGDNLQWVHPTTGKDDIILVSQQGQAIRFSEKNVRSMGRVAAGVRGMRLKGADSIVGMGVIREGQAKKVGALELLVVMKNGYGKRTDITEYKLQGRGGSGIKTANITKKTGAIVAAHMLESGDERDLFAVSHAGQMIRSPIKSISVLGRATQGVRIMRFKSEGDTVASITLV</sequence>
<dbReference type="InterPro" id="IPR035516">
    <property type="entry name" value="Gyrase/topoIV_suA_C"/>
</dbReference>
<dbReference type="Proteomes" id="UP000034795">
    <property type="component" value="Unassembled WGS sequence"/>
</dbReference>
<comment type="subcellular location">
    <subcellularLocation>
        <location evidence="9">Cytoplasm</location>
    </subcellularLocation>
</comment>
<organism evidence="13 14">
    <name type="scientific">Candidatus Uhrbacteria bacterium GW2011_GWE2_46_68</name>
    <dbReference type="NCBI Taxonomy" id="1618994"/>
    <lineage>
        <taxon>Bacteria</taxon>
        <taxon>Candidatus Uhriibacteriota</taxon>
    </lineage>
</organism>
<evidence type="ECO:0000256" key="3">
    <source>
        <dbReference type="ARBA" id="ARBA00022741"/>
    </source>
</evidence>
<dbReference type="SUPFAM" id="SSF56719">
    <property type="entry name" value="Type II DNA topoisomerase"/>
    <property type="match status" value="1"/>
</dbReference>
<feature type="short sequence motif" description="GyrA-box" evidence="9">
    <location>
        <begin position="550"/>
        <end position="556"/>
    </location>
</feature>
<dbReference type="GO" id="GO:0006261">
    <property type="term" value="P:DNA-templated DNA replication"/>
    <property type="evidence" value="ECO:0007669"/>
    <property type="project" value="UniProtKB-UniRule"/>
</dbReference>
<dbReference type="Pfam" id="PF00521">
    <property type="entry name" value="DNA_topoisoIV"/>
    <property type="match status" value="1"/>
</dbReference>
<evidence type="ECO:0000256" key="10">
    <source>
        <dbReference type="PROSITE-ProRule" id="PRU01384"/>
    </source>
</evidence>
<dbReference type="PANTHER" id="PTHR43493">
    <property type="entry name" value="DNA GYRASE/TOPOISOMERASE SUBUNIT A"/>
    <property type="match status" value="1"/>
</dbReference>
<comment type="subunit">
    <text evidence="8">Heterotetramer composed of ParC and ParE.</text>
</comment>
<keyword evidence="3 9" id="KW-0547">Nucleotide-binding</keyword>
<evidence type="ECO:0000256" key="6">
    <source>
        <dbReference type="ARBA" id="ARBA00023125"/>
    </source>
</evidence>
<dbReference type="InterPro" id="IPR013760">
    <property type="entry name" value="Topo_IIA-like_dom_sf"/>
</dbReference>
<keyword evidence="9" id="KW-0963">Cytoplasm</keyword>
<dbReference type="Gene3D" id="3.30.1360.40">
    <property type="match status" value="1"/>
</dbReference>
<reference evidence="13 14" key="1">
    <citation type="journal article" date="2015" name="Nature">
        <title>rRNA introns, odd ribosomes, and small enigmatic genomes across a large radiation of phyla.</title>
        <authorList>
            <person name="Brown C.T."/>
            <person name="Hug L.A."/>
            <person name="Thomas B.C."/>
            <person name="Sharon I."/>
            <person name="Castelle C.J."/>
            <person name="Singh A."/>
            <person name="Wilkins M.J."/>
            <person name="Williams K.H."/>
            <person name="Banfield J.F."/>
        </authorList>
    </citation>
    <scope>NUCLEOTIDE SEQUENCE [LARGE SCALE GENOMIC DNA]</scope>
</reference>
<dbReference type="InterPro" id="IPR006691">
    <property type="entry name" value="GyrA/parC_rep"/>
</dbReference>
<dbReference type="AlphaFoldDB" id="A0A0G1SF76"/>
<feature type="domain" description="Topo IIA-type catalytic" evidence="12">
    <location>
        <begin position="57"/>
        <end position="523"/>
    </location>
</feature>
<dbReference type="GO" id="GO:0034335">
    <property type="term" value="F:DNA negative supercoiling activity"/>
    <property type="evidence" value="ECO:0007669"/>
    <property type="project" value="UniProtKB-ARBA"/>
</dbReference>
<comment type="catalytic activity">
    <reaction evidence="1 9 10">
        <text>ATP-dependent breakage, passage and rejoining of double-stranded DNA.</text>
        <dbReference type="EC" id="5.6.2.2"/>
    </reaction>
</comment>
<dbReference type="Gene3D" id="1.10.268.10">
    <property type="entry name" value="Topoisomerase, domain 3"/>
    <property type="match status" value="1"/>
</dbReference>
<dbReference type="FunFam" id="1.10.268.10:FF:000001">
    <property type="entry name" value="DNA gyrase subunit A"/>
    <property type="match status" value="1"/>
</dbReference>
<accession>A0A0G1SF76</accession>
<feature type="active site" description="O-(5'-phospho-DNA)-tyrosine intermediate" evidence="9 10">
    <location>
        <position position="145"/>
    </location>
</feature>
<evidence type="ECO:0000256" key="4">
    <source>
        <dbReference type="ARBA" id="ARBA00022840"/>
    </source>
</evidence>
<evidence type="ECO:0000259" key="12">
    <source>
        <dbReference type="PROSITE" id="PS52040"/>
    </source>
</evidence>
<dbReference type="CDD" id="cd00187">
    <property type="entry name" value="TOP4c"/>
    <property type="match status" value="1"/>
</dbReference>
<dbReference type="InterPro" id="IPR013757">
    <property type="entry name" value="Topo_IIA_A_a_sf"/>
</dbReference>
<dbReference type="InterPro" id="IPR013758">
    <property type="entry name" value="Topo_IIA_A/C_ab"/>
</dbReference>
<evidence type="ECO:0000256" key="1">
    <source>
        <dbReference type="ARBA" id="ARBA00000185"/>
    </source>
</evidence>
<dbReference type="FunFam" id="3.30.1360.40:FF:000002">
    <property type="entry name" value="DNA gyrase subunit A"/>
    <property type="match status" value="1"/>
</dbReference>
<evidence type="ECO:0000313" key="13">
    <source>
        <dbReference type="EMBL" id="KKU40718.1"/>
    </source>
</evidence>
<dbReference type="SUPFAM" id="SSF101904">
    <property type="entry name" value="GyrA/ParC C-terminal domain-like"/>
    <property type="match status" value="1"/>
</dbReference>
<comment type="caution">
    <text evidence="13">The sequence shown here is derived from an EMBL/GenBank/DDBJ whole genome shotgun (WGS) entry which is preliminary data.</text>
</comment>
<evidence type="ECO:0000256" key="7">
    <source>
        <dbReference type="ARBA" id="ARBA00023235"/>
    </source>
</evidence>
<dbReference type="NCBIfam" id="NF004044">
    <property type="entry name" value="PRK05561.1"/>
    <property type="match status" value="1"/>
</dbReference>
<feature type="compositionally biased region" description="Basic and acidic residues" evidence="11">
    <location>
        <begin position="11"/>
        <end position="22"/>
    </location>
</feature>
<keyword evidence="7 9" id="KW-0413">Isomerase</keyword>
<dbReference type="InterPro" id="IPR005743">
    <property type="entry name" value="GyrA"/>
</dbReference>
<dbReference type="GO" id="GO:0009330">
    <property type="term" value="C:DNA topoisomerase type II (double strand cut, ATP-hydrolyzing) complex"/>
    <property type="evidence" value="ECO:0007669"/>
    <property type="project" value="TreeGrafter"/>
</dbReference>
<dbReference type="EC" id="5.6.2.2" evidence="9"/>
<evidence type="ECO:0000256" key="8">
    <source>
        <dbReference type="ARBA" id="ARBA00063644"/>
    </source>
</evidence>
<dbReference type="GO" id="GO:0005524">
    <property type="term" value="F:ATP binding"/>
    <property type="evidence" value="ECO:0007669"/>
    <property type="project" value="UniProtKB-UniRule"/>
</dbReference>
<dbReference type="GO" id="GO:0006265">
    <property type="term" value="P:DNA topological change"/>
    <property type="evidence" value="ECO:0007669"/>
    <property type="project" value="UniProtKB-UniRule"/>
</dbReference>
<dbReference type="SMART" id="SM00434">
    <property type="entry name" value="TOP4c"/>
    <property type="match status" value="1"/>
</dbReference>
<comment type="miscellaneous">
    <text evidence="9">Few gyrases are as efficient as E.coli at forming negative supercoils. Not all organisms have 2 type II topoisomerases; in organisms with a single type II topoisomerase this enzyme also has to decatenate newly replicated chromosomes.</text>
</comment>
<gene>
    <name evidence="9" type="primary">gyrA</name>
    <name evidence="13" type="ORF">UX57_C0011G0004</name>
</gene>
<feature type="region of interest" description="Disordered" evidence="11">
    <location>
        <begin position="1"/>
        <end position="26"/>
    </location>
</feature>
<dbReference type="EMBL" id="LCMS01000011">
    <property type="protein sequence ID" value="KKU40718.1"/>
    <property type="molecule type" value="Genomic_DNA"/>
</dbReference>
<dbReference type="Gene3D" id="3.90.199.10">
    <property type="entry name" value="Topoisomerase II, domain 5"/>
    <property type="match status" value="1"/>
</dbReference>
<proteinExistence type="inferred from homology"/>
<dbReference type="PANTHER" id="PTHR43493:SF5">
    <property type="entry name" value="DNA GYRASE SUBUNIT A, CHLOROPLASTIC_MITOCHONDRIAL"/>
    <property type="match status" value="1"/>
</dbReference>
<dbReference type="FunFam" id="3.90.199.10:FF:000001">
    <property type="entry name" value="DNA gyrase subunit A"/>
    <property type="match status" value="1"/>
</dbReference>
<dbReference type="Pfam" id="PF03989">
    <property type="entry name" value="DNA_gyraseA_C"/>
    <property type="match status" value="6"/>
</dbReference>
<evidence type="ECO:0000256" key="5">
    <source>
        <dbReference type="ARBA" id="ARBA00023029"/>
    </source>
</evidence>
<dbReference type="STRING" id="1618994.UX57_C0011G0004"/>
<dbReference type="NCBIfam" id="NF004043">
    <property type="entry name" value="PRK05560.1"/>
    <property type="match status" value="1"/>
</dbReference>
<evidence type="ECO:0000256" key="11">
    <source>
        <dbReference type="SAM" id="MobiDB-lite"/>
    </source>
</evidence>
<comment type="subunit">
    <text evidence="9">Heterotetramer, composed of two GyrA and two GyrB chains. In the heterotetramer, GyrA contains the active site tyrosine that forms a transient covalent intermediate with DNA, while GyrB binds cofactors and catalyzes ATP hydrolysis.</text>
</comment>
<keyword evidence="5 9" id="KW-0799">Topoisomerase</keyword>
<dbReference type="PROSITE" id="PS52040">
    <property type="entry name" value="TOPO_IIA"/>
    <property type="match status" value="1"/>
</dbReference>
<dbReference type="GO" id="GO:0005737">
    <property type="term" value="C:cytoplasm"/>
    <property type="evidence" value="ECO:0007669"/>
    <property type="project" value="UniProtKB-SubCell"/>
</dbReference>
<evidence type="ECO:0000256" key="9">
    <source>
        <dbReference type="HAMAP-Rule" id="MF_01897"/>
    </source>
</evidence>
<dbReference type="NCBIfam" id="TIGR01063">
    <property type="entry name" value="gyrA"/>
    <property type="match status" value="1"/>
</dbReference>
<dbReference type="GO" id="GO:0005694">
    <property type="term" value="C:chromosome"/>
    <property type="evidence" value="ECO:0007669"/>
    <property type="project" value="InterPro"/>
</dbReference>
<comment type="function">
    <text evidence="9">A type II topoisomerase that negatively supercoils closed circular double-stranded (ds) DNA in an ATP-dependent manner to modulate DNA topology and maintain chromosomes in an underwound state. Negative supercoiling favors strand separation, and DNA replication, transcription, recombination and repair, all of which involve strand separation. Also able to catalyze the interconversion of other topological isomers of dsDNA rings, including catenanes and knotted rings. Type II topoisomerases break and join 2 DNA strands simultaneously in an ATP-dependent manner.</text>
</comment>
<evidence type="ECO:0000313" key="14">
    <source>
        <dbReference type="Proteomes" id="UP000034795"/>
    </source>
</evidence>
<dbReference type="InterPro" id="IPR050220">
    <property type="entry name" value="Type_II_DNA_Topoisomerases"/>
</dbReference>
<evidence type="ECO:0000256" key="2">
    <source>
        <dbReference type="ARBA" id="ARBA00008263"/>
    </source>
</evidence>
<comment type="similarity">
    <text evidence="2 9">Belongs to the type II topoisomerase GyrA/ParC subunit family.</text>
</comment>
<protein>
    <recommendedName>
        <fullName evidence="9">DNA gyrase subunit A</fullName>
        <ecNumber evidence="9">5.6.2.2</ecNumber>
    </recommendedName>
</protein>
<dbReference type="Gene3D" id="2.120.10.90">
    <property type="entry name" value="DNA gyrase/topoisomerase IV, subunit A, C-terminal"/>
    <property type="match status" value="1"/>
</dbReference>
<keyword evidence="4 9" id="KW-0067">ATP-binding</keyword>
<name>A0A0G1SF76_9BACT</name>
<dbReference type="GO" id="GO:0003677">
    <property type="term" value="F:DNA binding"/>
    <property type="evidence" value="ECO:0007669"/>
    <property type="project" value="UniProtKB-UniRule"/>
</dbReference>
<dbReference type="InterPro" id="IPR002205">
    <property type="entry name" value="Topo_IIA_dom_A"/>
</dbReference>
<dbReference type="HAMAP" id="MF_01897">
    <property type="entry name" value="GyrA"/>
    <property type="match status" value="1"/>
</dbReference>
<keyword evidence="6 9" id="KW-0238">DNA-binding</keyword>
<dbReference type="PATRIC" id="fig|1618994.3.peg.729"/>